<evidence type="ECO:0000256" key="1">
    <source>
        <dbReference type="SAM" id="Phobius"/>
    </source>
</evidence>
<keyword evidence="1" id="KW-0812">Transmembrane</keyword>
<accession>B9XRH9</accession>
<dbReference type="AlphaFoldDB" id="B9XRH9"/>
<comment type="caution">
    <text evidence="2">The sequence shown here is derived from an EMBL/GenBank/DDBJ whole genome shotgun (WGS) entry which is preliminary data.</text>
</comment>
<reference evidence="2 3" key="1">
    <citation type="journal article" date="2011" name="J. Bacteriol.">
        <title>Genome sequence of 'Pedosphaera parvula' Ellin514, an aerobic Verrucomicrobial isolate from pasture soil.</title>
        <authorList>
            <person name="Kant R."/>
            <person name="van Passel M.W."/>
            <person name="Sangwan P."/>
            <person name="Palva A."/>
            <person name="Lucas S."/>
            <person name="Copeland A."/>
            <person name="Lapidus A."/>
            <person name="Glavina Del Rio T."/>
            <person name="Dalin E."/>
            <person name="Tice H."/>
            <person name="Bruce D."/>
            <person name="Goodwin L."/>
            <person name="Pitluck S."/>
            <person name="Chertkov O."/>
            <person name="Larimer F.W."/>
            <person name="Land M.L."/>
            <person name="Hauser L."/>
            <person name="Brettin T.S."/>
            <person name="Detter J.C."/>
            <person name="Han S."/>
            <person name="de Vos W.M."/>
            <person name="Janssen P.H."/>
            <person name="Smidt H."/>
        </authorList>
    </citation>
    <scope>NUCLEOTIDE SEQUENCE [LARGE SCALE GENOMIC DNA]</scope>
    <source>
        <strain evidence="2 3">Ellin514</strain>
    </source>
</reference>
<feature type="transmembrane region" description="Helical" evidence="1">
    <location>
        <begin position="6"/>
        <end position="27"/>
    </location>
</feature>
<name>B9XRH9_PEDPL</name>
<dbReference type="Proteomes" id="UP000003688">
    <property type="component" value="Unassembled WGS sequence"/>
</dbReference>
<dbReference type="STRING" id="320771.Cflav_PD0600"/>
<organism evidence="2 3">
    <name type="scientific">Pedosphaera parvula (strain Ellin514)</name>
    <dbReference type="NCBI Taxonomy" id="320771"/>
    <lineage>
        <taxon>Bacteria</taxon>
        <taxon>Pseudomonadati</taxon>
        <taxon>Verrucomicrobiota</taxon>
        <taxon>Pedosphaerae</taxon>
        <taxon>Pedosphaerales</taxon>
        <taxon>Pedosphaeraceae</taxon>
        <taxon>Pedosphaera</taxon>
    </lineage>
</organism>
<evidence type="ECO:0000313" key="3">
    <source>
        <dbReference type="Proteomes" id="UP000003688"/>
    </source>
</evidence>
<sequence length="97" mass="11199">MELVVLFAVIVGLFLLLIVAWLLKTFWHESRVDKRFGVSCLKEVLEYRDGARMAELSYKFDGSKEGTVVFIYFQGANWNKPNTLQSLRLNVPQWNSG</sequence>
<proteinExistence type="predicted"/>
<keyword evidence="1" id="KW-0472">Membrane</keyword>
<evidence type="ECO:0000313" key="2">
    <source>
        <dbReference type="EMBL" id="EEF57550.1"/>
    </source>
</evidence>
<protein>
    <submittedName>
        <fullName evidence="2">Uncharacterized protein</fullName>
    </submittedName>
</protein>
<dbReference type="EMBL" id="ABOX02000064">
    <property type="protein sequence ID" value="EEF57550.1"/>
    <property type="molecule type" value="Genomic_DNA"/>
</dbReference>
<dbReference type="RefSeq" id="WP_007418412.1">
    <property type="nucleotide sequence ID" value="NZ_ABOX02000064.1"/>
</dbReference>
<keyword evidence="1" id="KW-1133">Transmembrane helix</keyword>
<gene>
    <name evidence="2" type="ORF">Cflav_PD0600</name>
</gene>
<keyword evidence="3" id="KW-1185">Reference proteome</keyword>